<accession>W2UYP3</accession>
<evidence type="ECO:0000313" key="2">
    <source>
        <dbReference type="Proteomes" id="UP000018951"/>
    </source>
</evidence>
<keyword evidence="2" id="KW-1185">Reference proteome</keyword>
<comment type="caution">
    <text evidence="1">The sequence shown here is derived from an EMBL/GenBank/DDBJ whole genome shotgun (WGS) entry which is preliminary data.</text>
</comment>
<gene>
    <name evidence="1" type="ORF">P857_706</name>
</gene>
<organism evidence="1 2">
    <name type="scientific">Candidatus Xenolissoclinum pacificiensis L6</name>
    <dbReference type="NCBI Taxonomy" id="1401685"/>
    <lineage>
        <taxon>Bacteria</taxon>
        <taxon>Pseudomonadati</taxon>
        <taxon>Pseudomonadota</taxon>
        <taxon>Alphaproteobacteria</taxon>
        <taxon>Rickettsiales</taxon>
        <taxon>Anaplasmataceae</taxon>
        <taxon>Candidatus Xenolissoclinum</taxon>
    </lineage>
</organism>
<name>W2UYP3_9RICK</name>
<protein>
    <submittedName>
        <fullName evidence="1">Uncharacterized protein</fullName>
    </submittedName>
</protein>
<proteinExistence type="predicted"/>
<reference evidence="1 2" key="1">
    <citation type="journal article" date="2013" name="PLoS ONE">
        <title>Bacterial endosymbiosis in a chordate host: long-term co-evolution and conservation of secondary metabolism.</title>
        <authorList>
            <person name="Kwan J.C."/>
            <person name="Schmidt E.W."/>
        </authorList>
    </citation>
    <scope>NUCLEOTIDE SEQUENCE [LARGE SCALE GENOMIC DNA]</scope>
    <source>
        <strain evidence="2">L6</strain>
    </source>
</reference>
<dbReference type="AlphaFoldDB" id="W2UYP3"/>
<sequence>MVVYIFNTKYIHPSLANPNPPQLIAIMKNYFLDTFISQYIHP</sequence>
<dbReference type="EMBL" id="AXCJ01000008">
    <property type="protein sequence ID" value="ETO91216.1"/>
    <property type="molecule type" value="Genomic_DNA"/>
</dbReference>
<dbReference type="Proteomes" id="UP000018951">
    <property type="component" value="Unassembled WGS sequence"/>
</dbReference>
<evidence type="ECO:0000313" key="1">
    <source>
        <dbReference type="EMBL" id="ETO91216.1"/>
    </source>
</evidence>